<feature type="domain" description="Mechanosensitive ion channel MscS C-terminal" evidence="9">
    <location>
        <begin position="209"/>
        <end position="294"/>
    </location>
</feature>
<dbReference type="PANTHER" id="PTHR30460">
    <property type="entry name" value="MODERATE CONDUCTANCE MECHANOSENSITIVE CHANNEL YBIO"/>
    <property type="match status" value="1"/>
</dbReference>
<feature type="transmembrane region" description="Helical" evidence="7">
    <location>
        <begin position="84"/>
        <end position="103"/>
    </location>
</feature>
<keyword evidence="11" id="KW-1185">Reference proteome</keyword>
<evidence type="ECO:0000256" key="4">
    <source>
        <dbReference type="ARBA" id="ARBA00022692"/>
    </source>
</evidence>
<dbReference type="FunFam" id="2.30.30.60:FF:000001">
    <property type="entry name" value="MscS Mechanosensitive ion channel"/>
    <property type="match status" value="1"/>
</dbReference>
<dbReference type="Pfam" id="PF21082">
    <property type="entry name" value="MS_channel_3rd"/>
    <property type="match status" value="1"/>
</dbReference>
<dbReference type="InterPro" id="IPR023408">
    <property type="entry name" value="MscS_beta-dom_sf"/>
</dbReference>
<dbReference type="Gene3D" id="3.30.70.100">
    <property type="match status" value="1"/>
</dbReference>
<feature type="domain" description="Mechanosensitive ion channel MscS" evidence="8">
    <location>
        <begin position="134"/>
        <end position="203"/>
    </location>
</feature>
<keyword evidence="5 7" id="KW-1133">Transmembrane helix</keyword>
<comment type="caution">
    <text evidence="10">The sequence shown here is derived from an EMBL/GenBank/DDBJ whole genome shotgun (WGS) entry which is preliminary data.</text>
</comment>
<dbReference type="SUPFAM" id="SSF82689">
    <property type="entry name" value="Mechanosensitive channel protein MscS (YggB), C-terminal domain"/>
    <property type="match status" value="1"/>
</dbReference>
<proteinExistence type="inferred from homology"/>
<feature type="transmembrane region" description="Helical" evidence="7">
    <location>
        <begin position="31"/>
        <end position="52"/>
    </location>
</feature>
<evidence type="ECO:0000256" key="7">
    <source>
        <dbReference type="SAM" id="Phobius"/>
    </source>
</evidence>
<gene>
    <name evidence="10" type="ORF">BRW65_05570</name>
</gene>
<dbReference type="Pfam" id="PF00924">
    <property type="entry name" value="MS_channel_2nd"/>
    <property type="match status" value="1"/>
</dbReference>
<keyword evidence="3" id="KW-1003">Cell membrane</keyword>
<dbReference type="AlphaFoldDB" id="A0A1Q4I024"/>
<evidence type="ECO:0000256" key="2">
    <source>
        <dbReference type="ARBA" id="ARBA00008017"/>
    </source>
</evidence>
<sequence length="331" mass="35597">MTTNTTLVASTASLKALGWHEFWRGQIGQWIITRGLRIVMVLIIAVLAARFVNWVAQQVTRQLNLGFAESDALVRSEATKHRQAMASVISWVSVVLISIWVMMQIADVLQFSVGGLVAPATVVGAALGFGAQQLVRDLLSGFFILAERQYGFGDLVTLTVVSSTEASGTVENVTLRVTRLRSPDGEVLTIPNGQIVKVVNLSKDWARAVVDIPVSTSADLNRVNEVLHQECERAMDNPVLGELLLDAPTVMGVESIGVDTVTLRLVARTLPGKQFEAGRQLRVLVIRALARVGIMTAADATVGLVEDPSVPAAQAAEARADDDVQGAVQKR</sequence>
<evidence type="ECO:0000259" key="9">
    <source>
        <dbReference type="Pfam" id="PF21082"/>
    </source>
</evidence>
<dbReference type="Gene3D" id="2.30.30.60">
    <property type="match status" value="1"/>
</dbReference>
<keyword evidence="4 7" id="KW-0812">Transmembrane</keyword>
<dbReference type="InterPro" id="IPR006685">
    <property type="entry name" value="MscS_channel_2nd"/>
</dbReference>
<evidence type="ECO:0000256" key="3">
    <source>
        <dbReference type="ARBA" id="ARBA00022475"/>
    </source>
</evidence>
<dbReference type="SUPFAM" id="SSF50182">
    <property type="entry name" value="Sm-like ribonucleoproteins"/>
    <property type="match status" value="1"/>
</dbReference>
<reference evidence="10 11" key="1">
    <citation type="submission" date="2016-11" db="EMBL/GenBank/DDBJ databases">
        <title>Genome sequences of unsequenced Mycobacteria.</title>
        <authorList>
            <person name="Greninger A.L."/>
            <person name="Fang F."/>
            <person name="Jerome K.R."/>
        </authorList>
    </citation>
    <scope>NUCLEOTIDE SEQUENCE [LARGE SCALE GENOMIC DNA]</scope>
    <source>
        <strain evidence="10 11">M11</strain>
    </source>
</reference>
<dbReference type="GO" id="GO:0008381">
    <property type="term" value="F:mechanosensitive monoatomic ion channel activity"/>
    <property type="evidence" value="ECO:0007669"/>
    <property type="project" value="InterPro"/>
</dbReference>
<dbReference type="RefSeq" id="WP_073872184.1">
    <property type="nucleotide sequence ID" value="NZ_MPNT01000003.1"/>
</dbReference>
<comment type="subcellular location">
    <subcellularLocation>
        <location evidence="1">Cell membrane</location>
        <topology evidence="1">Multi-pass membrane protein</topology>
    </subcellularLocation>
</comment>
<feature type="transmembrane region" description="Helical" evidence="7">
    <location>
        <begin position="109"/>
        <end position="129"/>
    </location>
</feature>
<comment type="similarity">
    <text evidence="2">Belongs to the MscS (TC 1.A.23) family.</text>
</comment>
<dbReference type="InterPro" id="IPR049278">
    <property type="entry name" value="MS_channel_C"/>
</dbReference>
<dbReference type="PANTHER" id="PTHR30460:SF0">
    <property type="entry name" value="MODERATE CONDUCTANCE MECHANOSENSITIVE CHANNEL YBIO"/>
    <property type="match status" value="1"/>
</dbReference>
<dbReference type="Proteomes" id="UP000186438">
    <property type="component" value="Unassembled WGS sequence"/>
</dbReference>
<dbReference type="Gene3D" id="1.10.287.1260">
    <property type="match status" value="1"/>
</dbReference>
<dbReference type="GO" id="GO:0005886">
    <property type="term" value="C:plasma membrane"/>
    <property type="evidence" value="ECO:0007669"/>
    <property type="project" value="UniProtKB-SubCell"/>
</dbReference>
<evidence type="ECO:0000256" key="1">
    <source>
        <dbReference type="ARBA" id="ARBA00004651"/>
    </source>
</evidence>
<keyword evidence="6 7" id="KW-0472">Membrane</keyword>
<evidence type="ECO:0000256" key="5">
    <source>
        <dbReference type="ARBA" id="ARBA00022989"/>
    </source>
</evidence>
<dbReference type="EMBL" id="MPNT01000003">
    <property type="protein sequence ID" value="OJZ75276.1"/>
    <property type="molecule type" value="Genomic_DNA"/>
</dbReference>
<protein>
    <submittedName>
        <fullName evidence="10">Mechanosensitive ion channel protein MscS</fullName>
    </submittedName>
</protein>
<accession>A0A1Q4I024</accession>
<dbReference type="InterPro" id="IPR011066">
    <property type="entry name" value="MscS_channel_C_sf"/>
</dbReference>
<evidence type="ECO:0000313" key="11">
    <source>
        <dbReference type="Proteomes" id="UP000186438"/>
    </source>
</evidence>
<dbReference type="STRING" id="53378.BRW65_05570"/>
<evidence type="ECO:0000259" key="8">
    <source>
        <dbReference type="Pfam" id="PF00924"/>
    </source>
</evidence>
<dbReference type="OrthoDB" id="4638917at2"/>
<dbReference type="InterPro" id="IPR045276">
    <property type="entry name" value="YbiO_bact"/>
</dbReference>
<name>A0A1Q4I024_9MYCO</name>
<evidence type="ECO:0000313" key="10">
    <source>
        <dbReference type="EMBL" id="OJZ75276.1"/>
    </source>
</evidence>
<evidence type="ECO:0000256" key="6">
    <source>
        <dbReference type="ARBA" id="ARBA00023136"/>
    </source>
</evidence>
<organism evidence="10 11">
    <name type="scientific">Mycobacterium paraffinicum</name>
    <dbReference type="NCBI Taxonomy" id="53378"/>
    <lineage>
        <taxon>Bacteria</taxon>
        <taxon>Bacillati</taxon>
        <taxon>Actinomycetota</taxon>
        <taxon>Actinomycetes</taxon>
        <taxon>Mycobacteriales</taxon>
        <taxon>Mycobacteriaceae</taxon>
        <taxon>Mycobacterium</taxon>
    </lineage>
</organism>
<dbReference type="InterPro" id="IPR010920">
    <property type="entry name" value="LSM_dom_sf"/>
</dbReference>